<organism evidence="3 4">
    <name type="scientific">Glutinoglossum americanum</name>
    <dbReference type="NCBI Taxonomy" id="1670608"/>
    <lineage>
        <taxon>Eukaryota</taxon>
        <taxon>Fungi</taxon>
        <taxon>Dikarya</taxon>
        <taxon>Ascomycota</taxon>
        <taxon>Pezizomycotina</taxon>
        <taxon>Geoglossomycetes</taxon>
        <taxon>Geoglossales</taxon>
        <taxon>Geoglossaceae</taxon>
        <taxon>Glutinoglossum</taxon>
    </lineage>
</organism>
<reference evidence="3" key="1">
    <citation type="submission" date="2021-03" db="EMBL/GenBank/DDBJ databases">
        <title>Comparative genomics and phylogenomic investigation of the class Geoglossomycetes provide insights into ecological specialization and systematics.</title>
        <authorList>
            <person name="Melie T."/>
            <person name="Pirro S."/>
            <person name="Miller A.N."/>
            <person name="Quandt A."/>
        </authorList>
    </citation>
    <scope>NUCLEOTIDE SEQUENCE</scope>
    <source>
        <strain evidence="3">GBOQ0MN5Z8</strain>
    </source>
</reference>
<evidence type="ECO:0000313" key="3">
    <source>
        <dbReference type="EMBL" id="KAH0534207.1"/>
    </source>
</evidence>
<evidence type="ECO:0000259" key="2">
    <source>
        <dbReference type="Pfam" id="PF14616"/>
    </source>
</evidence>
<comment type="caution">
    <text evidence="3">The sequence shown here is derived from an EMBL/GenBank/DDBJ whole genome shotgun (WGS) entry which is preliminary data.</text>
</comment>
<evidence type="ECO:0000256" key="1">
    <source>
        <dbReference type="SAM" id="MobiDB-lite"/>
    </source>
</evidence>
<feature type="compositionally biased region" description="Polar residues" evidence="1">
    <location>
        <begin position="251"/>
        <end position="263"/>
    </location>
</feature>
<gene>
    <name evidence="3" type="ORF">FGG08_007204</name>
</gene>
<proteinExistence type="predicted"/>
<feature type="compositionally biased region" description="Polar residues" evidence="1">
    <location>
        <begin position="298"/>
        <end position="312"/>
    </location>
</feature>
<feature type="compositionally biased region" description="Basic residues" evidence="1">
    <location>
        <begin position="515"/>
        <end position="525"/>
    </location>
</feature>
<dbReference type="Pfam" id="PF14616">
    <property type="entry name" value="Rua1_C"/>
    <property type="match status" value="1"/>
</dbReference>
<dbReference type="OrthoDB" id="5595379at2759"/>
<keyword evidence="4" id="KW-1185">Reference proteome</keyword>
<accession>A0A9P8L170</accession>
<feature type="domain" description="Transcription regulator Rua1 C-terminal" evidence="2">
    <location>
        <begin position="412"/>
        <end position="511"/>
    </location>
</feature>
<feature type="region of interest" description="Disordered" evidence="1">
    <location>
        <begin position="281"/>
        <end position="338"/>
    </location>
</feature>
<dbReference type="Proteomes" id="UP000698800">
    <property type="component" value="Unassembled WGS sequence"/>
</dbReference>
<sequence length="564" mass="62528">MSHQISYGYNSQRPYRALESLPRYYPAVTMESGEVTSTPQNPMGLGVWPLTPPESDFAASPDDQAVTAMETGFPYSSPEQYQPTSTWGTTNFSLPEYDGLTSQSYSVTGHYINDGQFGQKACGDSVDIQSLDPEMNFLGQGLDEDTILDLRYPLHGVDTETLQLDTNFSRRLSGSSFSVSSVAENPPYEDLSASSCVSDYASRSSTRLSSTLSPVASPRQQSGRGRSSSSPRSNFRAAPYSVDGARGKQWSPESCGSTASHSRSQSEFAYRSQQYYNNQMQALSSRHSSPIVADSGAQRPSMSNFQPQSQHALMSRQHPYGYVSGGSNQPSFQDRRQQFESPAPLLSHGLFRMLQSNADLHSHHHSHYSDMSDPPDLYASLHEEQIPPPPEDMNPSDPDLIPHEQELRFDGDLYTPRWVRGHGNKREGWCGICKPGRWLVLKNSAFWYDKSFTHGISAATGSAFQEPQEVRRMDGNPDVWEGLCGSCNEWVALVSSKKKGTTWFRHAYKCHTHPKVKDAPKRRRESSHTRALAAAKMRSDASTGDSTPQKTTGVSPLETLSMII</sequence>
<name>A0A9P8L170_9PEZI</name>
<dbReference type="EMBL" id="JAGHQL010000260">
    <property type="protein sequence ID" value="KAH0534207.1"/>
    <property type="molecule type" value="Genomic_DNA"/>
</dbReference>
<protein>
    <recommendedName>
        <fullName evidence="2">Transcription regulator Rua1 C-terminal domain-containing protein</fullName>
    </recommendedName>
</protein>
<dbReference type="AlphaFoldDB" id="A0A9P8L170"/>
<evidence type="ECO:0000313" key="4">
    <source>
        <dbReference type="Proteomes" id="UP000698800"/>
    </source>
</evidence>
<feature type="compositionally biased region" description="Polar residues" evidence="1">
    <location>
        <begin position="540"/>
        <end position="554"/>
    </location>
</feature>
<feature type="region of interest" description="Disordered" evidence="1">
    <location>
        <begin position="207"/>
        <end position="263"/>
    </location>
</feature>
<dbReference type="PANTHER" id="PTHR28125:SF3">
    <property type="entry name" value="TRANSCRIPTION REGULATOR RUA1 C-TERMINAL DOMAIN-CONTAINING PROTEIN"/>
    <property type="match status" value="1"/>
</dbReference>
<dbReference type="InterPro" id="IPR028012">
    <property type="entry name" value="Rua1_C"/>
</dbReference>
<dbReference type="PANTHER" id="PTHR28125">
    <property type="entry name" value="MEIOTIC EXPRESSION UP-REGULATED PROTEIN 26"/>
    <property type="match status" value="1"/>
</dbReference>
<feature type="compositionally biased region" description="Low complexity" evidence="1">
    <location>
        <begin position="207"/>
        <end position="233"/>
    </location>
</feature>
<feature type="region of interest" description="Disordered" evidence="1">
    <location>
        <begin position="515"/>
        <end position="564"/>
    </location>
</feature>